<dbReference type="Proteomes" id="UP000038009">
    <property type="component" value="Unassembled WGS sequence"/>
</dbReference>
<feature type="compositionally biased region" description="Polar residues" evidence="3">
    <location>
        <begin position="33"/>
        <end position="50"/>
    </location>
</feature>
<proteinExistence type="predicted"/>
<evidence type="ECO:0000256" key="3">
    <source>
        <dbReference type="SAM" id="MobiDB-lite"/>
    </source>
</evidence>
<dbReference type="PROSITE" id="PS50102">
    <property type="entry name" value="RRM"/>
    <property type="match status" value="1"/>
</dbReference>
<dbReference type="Gene3D" id="3.30.70.330">
    <property type="match status" value="1"/>
</dbReference>
<dbReference type="SMART" id="SM00360">
    <property type="entry name" value="RRM"/>
    <property type="match status" value="1"/>
</dbReference>
<name>A0A0N1I2F1_LEPSE</name>
<dbReference type="InterPro" id="IPR000504">
    <property type="entry name" value="RRM_dom"/>
</dbReference>
<protein>
    <submittedName>
        <fullName evidence="5">RNA-binding protein 5-like protein</fullName>
    </submittedName>
</protein>
<feature type="region of interest" description="Disordered" evidence="3">
    <location>
        <begin position="31"/>
        <end position="68"/>
    </location>
</feature>
<keyword evidence="6" id="KW-1185">Reference proteome</keyword>
<dbReference type="InterPro" id="IPR052462">
    <property type="entry name" value="SLIRP/GR-RBP-like"/>
</dbReference>
<keyword evidence="1 2" id="KW-0694">RNA-binding</keyword>
<gene>
    <name evidence="5" type="ORF">ABL78_7148</name>
</gene>
<dbReference type="EMBL" id="LJSK01000322">
    <property type="protein sequence ID" value="KPI83814.1"/>
    <property type="molecule type" value="Genomic_DNA"/>
</dbReference>
<sequence length="311" mass="32918">MSFSFDIVACSNANWGFDAFSSTPELLSAPTPWASSTDTHQRTSSENVWVTTATTPPPPRPSRGLSFSQQSITGSNVATLNNEVNISPVKNDSPRAAMQASDPAARAFDSNLYVASLPDWFTDDDLYELFKRFGPILSAKVMCHKGTHLCKGYGFVLFQRTNDATVARSEMIGHVVGGNRIQVRRARSAATAPLGDCCPPAATASAVSTTGIFAEQPRGSLPSPSNPGSLNVSPHFVPSTPQLIPSVYPTTLMYVVSNSGAAVGSSNSQPPNPAQAMLVAIPDGRSVLRGPDNVVYMVLASPQVQASNVVF</sequence>
<dbReference type="VEuPathDB" id="TriTrypDB:Lsey_0322_0060"/>
<dbReference type="InterPro" id="IPR035979">
    <property type="entry name" value="RBD_domain_sf"/>
</dbReference>
<evidence type="ECO:0000259" key="4">
    <source>
        <dbReference type="PROSITE" id="PS50102"/>
    </source>
</evidence>
<dbReference type="AlphaFoldDB" id="A0A0N1I2F1"/>
<organism evidence="5 6">
    <name type="scientific">Leptomonas seymouri</name>
    <dbReference type="NCBI Taxonomy" id="5684"/>
    <lineage>
        <taxon>Eukaryota</taxon>
        <taxon>Discoba</taxon>
        <taxon>Euglenozoa</taxon>
        <taxon>Kinetoplastea</taxon>
        <taxon>Metakinetoplastina</taxon>
        <taxon>Trypanosomatida</taxon>
        <taxon>Trypanosomatidae</taxon>
        <taxon>Leishmaniinae</taxon>
        <taxon>Leptomonas</taxon>
    </lineage>
</organism>
<evidence type="ECO:0000256" key="1">
    <source>
        <dbReference type="ARBA" id="ARBA00022884"/>
    </source>
</evidence>
<dbReference type="GO" id="GO:0003723">
    <property type="term" value="F:RNA binding"/>
    <property type="evidence" value="ECO:0007669"/>
    <property type="project" value="UniProtKB-UniRule"/>
</dbReference>
<reference evidence="5 6" key="1">
    <citation type="journal article" date="2015" name="PLoS Pathog.">
        <title>Leptomonas seymouri: Adaptations to the Dixenous Life Cycle Analyzed by Genome Sequencing, Transcriptome Profiling and Co-infection with Leishmania donovani.</title>
        <authorList>
            <person name="Kraeva N."/>
            <person name="Butenko A."/>
            <person name="Hlavacova J."/>
            <person name="Kostygov A."/>
            <person name="Myskova J."/>
            <person name="Grybchuk D."/>
            <person name="Lestinova T."/>
            <person name="Votypka J."/>
            <person name="Volf P."/>
            <person name="Opperdoes F."/>
            <person name="Flegontov P."/>
            <person name="Lukes J."/>
            <person name="Yurchenko V."/>
        </authorList>
    </citation>
    <scope>NUCLEOTIDE SEQUENCE [LARGE SCALE GENOMIC DNA]</scope>
    <source>
        <strain evidence="5 6">ATCC 30220</strain>
    </source>
</reference>
<dbReference type="Pfam" id="PF00076">
    <property type="entry name" value="RRM_1"/>
    <property type="match status" value="1"/>
</dbReference>
<evidence type="ECO:0000313" key="6">
    <source>
        <dbReference type="Proteomes" id="UP000038009"/>
    </source>
</evidence>
<evidence type="ECO:0000313" key="5">
    <source>
        <dbReference type="EMBL" id="KPI83814.1"/>
    </source>
</evidence>
<dbReference type="InterPro" id="IPR012677">
    <property type="entry name" value="Nucleotide-bd_a/b_plait_sf"/>
</dbReference>
<dbReference type="OrthoDB" id="6159137at2759"/>
<dbReference type="SUPFAM" id="SSF54928">
    <property type="entry name" value="RNA-binding domain, RBD"/>
    <property type="match status" value="1"/>
</dbReference>
<dbReference type="OMA" id="NADWGFD"/>
<accession>A0A0N1I2F1</accession>
<feature type="domain" description="RRM" evidence="4">
    <location>
        <begin position="110"/>
        <end position="188"/>
    </location>
</feature>
<comment type="caution">
    <text evidence="5">The sequence shown here is derived from an EMBL/GenBank/DDBJ whole genome shotgun (WGS) entry which is preliminary data.</text>
</comment>
<dbReference type="PANTHER" id="PTHR48027">
    <property type="entry name" value="HETEROGENEOUS NUCLEAR RIBONUCLEOPROTEIN 87F-RELATED"/>
    <property type="match status" value="1"/>
</dbReference>
<evidence type="ECO:0000256" key="2">
    <source>
        <dbReference type="PROSITE-ProRule" id="PRU00176"/>
    </source>
</evidence>